<dbReference type="SUPFAM" id="SSF52540">
    <property type="entry name" value="P-loop containing nucleoside triphosphate hydrolases"/>
    <property type="match status" value="1"/>
</dbReference>
<evidence type="ECO:0000256" key="4">
    <source>
        <dbReference type="ARBA" id="ARBA00022840"/>
    </source>
</evidence>
<dbReference type="InterPro" id="IPR027417">
    <property type="entry name" value="P-loop_NTPase"/>
</dbReference>
<dbReference type="OrthoDB" id="295614at2759"/>
<dbReference type="GeneID" id="5029185"/>
<dbReference type="eggNOG" id="KOG1801">
    <property type="taxonomic scope" value="Eukaryota"/>
</dbReference>
<evidence type="ECO:0000313" key="9">
    <source>
        <dbReference type="Proteomes" id="UP000000600"/>
    </source>
</evidence>
<dbReference type="GO" id="GO:0003723">
    <property type="term" value="F:RNA binding"/>
    <property type="evidence" value="ECO:0000318"/>
    <property type="project" value="GO_Central"/>
</dbReference>
<dbReference type="Pfam" id="PF13086">
    <property type="entry name" value="AAA_11"/>
    <property type="match status" value="1"/>
</dbReference>
<dbReference type="Pfam" id="PF13087">
    <property type="entry name" value="AAA_12"/>
    <property type="match status" value="1"/>
</dbReference>
<dbReference type="GO" id="GO:0016787">
    <property type="term" value="F:hydrolase activity"/>
    <property type="evidence" value="ECO:0007669"/>
    <property type="project" value="UniProtKB-KW"/>
</dbReference>
<dbReference type="InterPro" id="IPR047187">
    <property type="entry name" value="SF1_C_Upf1"/>
</dbReference>
<dbReference type="CDD" id="cd18042">
    <property type="entry name" value="DEXXQc_SETX"/>
    <property type="match status" value="1"/>
</dbReference>
<dbReference type="GO" id="GO:0004386">
    <property type="term" value="F:helicase activity"/>
    <property type="evidence" value="ECO:0007669"/>
    <property type="project" value="UniProtKB-KW"/>
</dbReference>
<dbReference type="PANTHER" id="PTHR10887">
    <property type="entry name" value="DNA2/NAM7 HELICASE FAMILY"/>
    <property type="match status" value="1"/>
</dbReference>
<evidence type="ECO:0000259" key="7">
    <source>
        <dbReference type="Pfam" id="PF13087"/>
    </source>
</evidence>
<dbReference type="RefSeq" id="XP_001443400.1">
    <property type="nucleotide sequence ID" value="XM_001443363.2"/>
</dbReference>
<evidence type="ECO:0000313" key="8">
    <source>
        <dbReference type="EMBL" id="CAK76003.1"/>
    </source>
</evidence>
<protein>
    <recommendedName>
        <fullName evidence="10">Helicase ATP-binding domain-containing protein</fullName>
    </recommendedName>
</protein>
<evidence type="ECO:0000256" key="2">
    <source>
        <dbReference type="ARBA" id="ARBA00022801"/>
    </source>
</evidence>
<evidence type="ECO:0000256" key="5">
    <source>
        <dbReference type="SAM" id="MobiDB-lite"/>
    </source>
</evidence>
<dbReference type="EMBL" id="CT868219">
    <property type="protein sequence ID" value="CAK76003.1"/>
    <property type="molecule type" value="Genomic_DNA"/>
</dbReference>
<feature type="domain" description="DNA2/NAM7 helicase helicase" evidence="6">
    <location>
        <begin position="533"/>
        <end position="806"/>
    </location>
</feature>
<dbReference type="GO" id="GO:0005524">
    <property type="term" value="F:ATP binding"/>
    <property type="evidence" value="ECO:0007669"/>
    <property type="project" value="UniProtKB-KW"/>
</dbReference>
<feature type="domain" description="DNA2/NAM7 helicase-like C-terminal" evidence="7">
    <location>
        <begin position="814"/>
        <end position="1003"/>
    </location>
</feature>
<dbReference type="GO" id="GO:0005694">
    <property type="term" value="C:chromosome"/>
    <property type="evidence" value="ECO:0007669"/>
    <property type="project" value="UniProtKB-ARBA"/>
</dbReference>
<dbReference type="OMA" id="RSSECKG"/>
<dbReference type="KEGG" id="ptm:GSPATT00011604001"/>
<dbReference type="InterPro" id="IPR041679">
    <property type="entry name" value="DNA2/NAM7-like_C"/>
</dbReference>
<dbReference type="InterPro" id="IPR041677">
    <property type="entry name" value="DNA2/NAM7_AAA_11"/>
</dbReference>
<dbReference type="FunFam" id="3.40.50.300:FF:003984">
    <property type="entry name" value="tRNA-splicing endonuclease positive effector, putative"/>
    <property type="match status" value="1"/>
</dbReference>
<dbReference type="InParanoid" id="A0CYY6"/>
<dbReference type="STRING" id="5888.A0CYY6"/>
<keyword evidence="2" id="KW-0378">Hydrolase</keyword>
<dbReference type="InterPro" id="IPR045055">
    <property type="entry name" value="DNA2/NAM7-like"/>
</dbReference>
<proteinExistence type="predicted"/>
<dbReference type="FunFam" id="3.40.50.300:FF:000326">
    <property type="entry name" value="P-loop containing nucleoside triphosphate hydrolase"/>
    <property type="match status" value="1"/>
</dbReference>
<accession>A0CYY6</accession>
<dbReference type="AlphaFoldDB" id="A0CYY6"/>
<keyword evidence="9" id="KW-1185">Reference proteome</keyword>
<dbReference type="HOGENOM" id="CLU_004325_0_0_1"/>
<dbReference type="PANTHER" id="PTHR10887:SF495">
    <property type="entry name" value="HELICASE SENATAXIN ISOFORM X1-RELATED"/>
    <property type="match status" value="1"/>
</dbReference>
<evidence type="ECO:0008006" key="10">
    <source>
        <dbReference type="Google" id="ProtNLM"/>
    </source>
</evidence>
<evidence type="ECO:0000256" key="3">
    <source>
        <dbReference type="ARBA" id="ARBA00022806"/>
    </source>
</evidence>
<dbReference type="Proteomes" id="UP000000600">
    <property type="component" value="Unassembled WGS sequence"/>
</dbReference>
<organism evidence="8 9">
    <name type="scientific">Paramecium tetraurelia</name>
    <dbReference type="NCBI Taxonomy" id="5888"/>
    <lineage>
        <taxon>Eukaryota</taxon>
        <taxon>Sar</taxon>
        <taxon>Alveolata</taxon>
        <taxon>Ciliophora</taxon>
        <taxon>Intramacronucleata</taxon>
        <taxon>Oligohymenophorea</taxon>
        <taxon>Peniculida</taxon>
        <taxon>Parameciidae</taxon>
        <taxon>Paramecium</taxon>
    </lineage>
</organism>
<feature type="compositionally biased region" description="Polar residues" evidence="5">
    <location>
        <begin position="1"/>
        <end position="18"/>
    </location>
</feature>
<keyword evidence="3" id="KW-0347">Helicase</keyword>
<sequence length="1068" mass="125194">MRDNFTLNKQNDFHSNNQNEKRKDYITFQIQKESKRLIMQHRQNGDIRQKQDSNISLLKKNFQKTTTDDQKSNDVFLNRLPTDQFKNLQISKEKQTGQAGNNKNTEIQTAKYQLNNHISDQFAQQQQSIKPINKPTIIQTNNEPKKVGFTSDCVFWDSSKKKKNTDNQDQIKRNKLPNREAKKSFFLMEQELERKKLDSLDNKYLQEQGQKQVDELLNEGQQYSSIAIQKKKINEYKGSVQIKSSFEEHIDSFQQPENQVFEYNKLLKYLFMKDYFENRKQDFEFNQIPTNFSSWESYSKIFQQFFLNEACAQIKQSFIEFMFKLKKNNKYRKLQIKLDESEANKDGTIFQIRKLYEEQNIEQNQQQIDEDNKQTQCLKGSSFEETKDGYCELTTLKNYLVIISNKFQIKLGQLNQVNEKTMLFFGILIEPQKATVLQQIKVQTFVQRQKFASSRWYNVFLIPFMKITTIIREYQTLSQLRYMMTPLFNIIYDPNRQQHLLGTEIGGSWTAQFRNQVSNSEYLTKFFKLVDQKFNKSQANSIKEILQQEKGISLLQGPPGTGKTHTLIGILSGAYEYMKMTDKFPRKKILICAPSNAAIDEIILRIMRPDSLFDSDGKPREVKVIRIGLIDEESEFSDTVKKVSLEYLAQNMLLKSQIIKQEADQKTTADLRIDICKIQNQIKKLQKIKKQDLTDQSTYSEQLSNLKSDLSIKQQYLERMRAKKIQYKESYNLFCEKILNEAEIICSTLNSSGSEKLSKYMDQIELLIVDEAAQCTEPSNIIPLRLGVEKMILIGDPKQLAATTFSPSSTTGFYNRSLFERILDNNFQPHFLNIQYRMDSEIRKFPSFEFYQNKLIDHESVIQRKLPENYFKKQMLFLDIIDGQEKRDNTSYINEKEANLVIQLINSIKEQFKTQTIGVISSYKAQVKLIQTLIKQSNTRLKDIDNKILSVNTVDSFQGQEKDIIIFSCVRSSECKGIGFLNDGRRINVALTRAKFALFVIGNGLTLSKGQLWRNLLQNMQERQLYRKIQITEEFSFEKILNDEWEDSDRQMSEKLIASISSQKLSKF</sequence>
<name>A0CYY6_PARTE</name>
<feature type="region of interest" description="Disordered" evidence="5">
    <location>
        <begin position="1"/>
        <end position="23"/>
    </location>
</feature>
<evidence type="ECO:0000256" key="1">
    <source>
        <dbReference type="ARBA" id="ARBA00022741"/>
    </source>
</evidence>
<dbReference type="CDD" id="cd18808">
    <property type="entry name" value="SF1_C_Upf1"/>
    <property type="match status" value="1"/>
</dbReference>
<evidence type="ECO:0000259" key="6">
    <source>
        <dbReference type="Pfam" id="PF13086"/>
    </source>
</evidence>
<reference evidence="8 9" key="1">
    <citation type="journal article" date="2006" name="Nature">
        <title>Global trends of whole-genome duplications revealed by the ciliate Paramecium tetraurelia.</title>
        <authorList>
            <consortium name="Genoscope"/>
            <person name="Aury J.-M."/>
            <person name="Jaillon O."/>
            <person name="Duret L."/>
            <person name="Noel B."/>
            <person name="Jubin C."/>
            <person name="Porcel B.M."/>
            <person name="Segurens B."/>
            <person name="Daubin V."/>
            <person name="Anthouard V."/>
            <person name="Aiach N."/>
            <person name="Arnaiz O."/>
            <person name="Billaut A."/>
            <person name="Beisson J."/>
            <person name="Blanc I."/>
            <person name="Bouhouche K."/>
            <person name="Camara F."/>
            <person name="Duharcourt S."/>
            <person name="Guigo R."/>
            <person name="Gogendeau D."/>
            <person name="Katinka M."/>
            <person name="Keller A.-M."/>
            <person name="Kissmehl R."/>
            <person name="Klotz C."/>
            <person name="Koll F."/>
            <person name="Le Moue A."/>
            <person name="Lepere C."/>
            <person name="Malinsky S."/>
            <person name="Nowacki M."/>
            <person name="Nowak J.K."/>
            <person name="Plattner H."/>
            <person name="Poulain J."/>
            <person name="Ruiz F."/>
            <person name="Serrano V."/>
            <person name="Zagulski M."/>
            <person name="Dessen P."/>
            <person name="Betermier M."/>
            <person name="Weissenbach J."/>
            <person name="Scarpelli C."/>
            <person name="Schachter V."/>
            <person name="Sperling L."/>
            <person name="Meyer E."/>
            <person name="Cohen J."/>
            <person name="Wincker P."/>
        </authorList>
    </citation>
    <scope>NUCLEOTIDE SEQUENCE [LARGE SCALE GENOMIC DNA]</scope>
    <source>
        <strain evidence="8 9">Stock d4-2</strain>
    </source>
</reference>
<gene>
    <name evidence="8" type="ORF">GSPATT00011604001</name>
</gene>
<dbReference type="Gene3D" id="3.40.50.300">
    <property type="entry name" value="P-loop containing nucleotide triphosphate hydrolases"/>
    <property type="match status" value="2"/>
</dbReference>
<keyword evidence="4" id="KW-0067">ATP-binding</keyword>
<keyword evidence="1" id="KW-0547">Nucleotide-binding</keyword>